<dbReference type="InterPro" id="IPR036188">
    <property type="entry name" value="FAD/NAD-bd_sf"/>
</dbReference>
<accession>A0A9Q7EZK6</accession>
<dbReference type="Proteomes" id="UP000671879">
    <property type="component" value="Chromosome"/>
</dbReference>
<dbReference type="PROSITE" id="PS51257">
    <property type="entry name" value="PROKAR_LIPOPROTEIN"/>
    <property type="match status" value="1"/>
</dbReference>
<dbReference type="GO" id="GO:0051539">
    <property type="term" value="F:4 iron, 4 sulfur cluster binding"/>
    <property type="evidence" value="ECO:0007669"/>
    <property type="project" value="UniProtKB-KW"/>
</dbReference>
<evidence type="ECO:0000313" key="6">
    <source>
        <dbReference type="EMBL" id="QTX32292.1"/>
    </source>
</evidence>
<sequence length="713" mass="76573">MRKGDESVRIGRALLLVLIWMGCVGPSARAASYDVVVVGAGPGGTAAAIEAARMGAAVALLEESAVVGGQMTASAVSTMDDMYGNRSGLYGEFYDRVRALYGERGKSVGTCYWETFTFAFEPAVGEAILREMIDETCRFGGSVDLFLRASVVKVLRDGDVLKGVVALVDGREARFEASVVVDATEWGDLLALAGAACRTGRNVVADGGLRQEGFDDDARIQDITWVVVLKKYPGGVPAELRVDEAPPGYDDWVSTYRNHLALDGFPFSGYPVRLPVNMATHNGYRGLPDSSVAGDADCSSPLSLQLLTKSGVNWGNDYPGEGGYEGRSGLPVTYLEDLSFRRRAHELAMIKTLGFLHYVQVELGLPWSVADDEFDDGATWEAVKEGVPARYASLARRFPPVPYVRESRRLVGVETLTSAALRANGDSYLEGSPGREEATSVATGRYILDLHGSDETEALEAAFGESHESIVDHKPRGPFQVPIGIFIPERIDGLVAAEKNLSMTRLAAGALRLQPISMATGQAAGALAALAVAEGLPPRRVDPLKVQRAVAEGGSRIALCLFSDVAETHPLWPSVQVATVRGWIDPLALPTSPAPRIDDLDAVLAASRQGSTKGLFGVDRPLTVAEGELLLRRALDLDDPLGPFLNEGPRLRLSVLLRALDASTGRRRGLAEIVEDFRQRRLLFSLGFEAAVDPFSSVTRGQAVDIVLRFLTD</sequence>
<name>A0A9Q7EZK6_9BACT</name>
<evidence type="ECO:0000256" key="3">
    <source>
        <dbReference type="ARBA" id="ARBA00023002"/>
    </source>
</evidence>
<dbReference type="GO" id="GO:0046872">
    <property type="term" value="F:metal ion binding"/>
    <property type="evidence" value="ECO:0007669"/>
    <property type="project" value="UniProtKB-KW"/>
</dbReference>
<evidence type="ECO:0000313" key="7">
    <source>
        <dbReference type="Proteomes" id="UP000671879"/>
    </source>
</evidence>
<keyword evidence="7" id="KW-1185">Reference proteome</keyword>
<proteinExistence type="predicted"/>
<dbReference type="RefSeq" id="WP_274373513.1">
    <property type="nucleotide sequence ID" value="NZ_CP072943.1"/>
</dbReference>
<dbReference type="Pfam" id="PF12831">
    <property type="entry name" value="FAD_oxidored"/>
    <property type="match status" value="1"/>
</dbReference>
<dbReference type="EMBL" id="CP072943">
    <property type="protein sequence ID" value="QTX32292.1"/>
    <property type="molecule type" value="Genomic_DNA"/>
</dbReference>
<keyword evidence="3" id="KW-0560">Oxidoreductase</keyword>
<evidence type="ECO:0000256" key="1">
    <source>
        <dbReference type="ARBA" id="ARBA00022485"/>
    </source>
</evidence>
<dbReference type="InterPro" id="IPR039650">
    <property type="entry name" value="HdrA-like"/>
</dbReference>
<keyword evidence="5" id="KW-0411">Iron-sulfur</keyword>
<dbReference type="PANTHER" id="PTHR43498:SF1">
    <property type="entry name" value="COB--COM HETERODISULFIDE REDUCTASE IRON-SULFUR SUBUNIT A"/>
    <property type="match status" value="1"/>
</dbReference>
<organism evidence="6 7">
    <name type="scientific">Aminithiophilus ramosus</name>
    <dbReference type="NCBI Taxonomy" id="3029084"/>
    <lineage>
        <taxon>Bacteria</taxon>
        <taxon>Thermotogati</taxon>
        <taxon>Synergistota</taxon>
        <taxon>Synergistia</taxon>
        <taxon>Synergistales</taxon>
        <taxon>Aminithiophilaceae</taxon>
        <taxon>Aminithiophilus</taxon>
    </lineage>
</organism>
<reference evidence="7" key="1">
    <citation type="submission" date="2021-04" db="EMBL/GenBank/DDBJ databases">
        <title>A novel Synergistetes isolate from a pyrite-forming mixed culture.</title>
        <authorList>
            <person name="Bunk B."/>
            <person name="Sproer C."/>
            <person name="Spring S."/>
            <person name="Pester M."/>
        </authorList>
    </citation>
    <scope>NUCLEOTIDE SEQUENCE [LARGE SCALE GENOMIC DNA]</scope>
    <source>
        <strain evidence="7">J.5.4.2-T.3.5.2</strain>
    </source>
</reference>
<keyword evidence="1" id="KW-0004">4Fe-4S</keyword>
<keyword evidence="4" id="KW-0408">Iron</keyword>
<dbReference type="PANTHER" id="PTHR43498">
    <property type="entry name" value="FERREDOXIN:COB-COM HETERODISULFIDE REDUCTASE SUBUNIT A"/>
    <property type="match status" value="1"/>
</dbReference>
<dbReference type="Gene3D" id="3.50.50.60">
    <property type="entry name" value="FAD/NAD(P)-binding domain"/>
    <property type="match status" value="1"/>
</dbReference>
<dbReference type="GO" id="GO:0016491">
    <property type="term" value="F:oxidoreductase activity"/>
    <property type="evidence" value="ECO:0007669"/>
    <property type="project" value="UniProtKB-KW"/>
</dbReference>
<evidence type="ECO:0000256" key="4">
    <source>
        <dbReference type="ARBA" id="ARBA00023004"/>
    </source>
</evidence>
<evidence type="ECO:0000256" key="2">
    <source>
        <dbReference type="ARBA" id="ARBA00022723"/>
    </source>
</evidence>
<evidence type="ECO:0000256" key="5">
    <source>
        <dbReference type="ARBA" id="ARBA00023014"/>
    </source>
</evidence>
<protein>
    <submittedName>
        <fullName evidence="6">FAD-dependent oxidoreductase</fullName>
    </submittedName>
</protein>
<dbReference type="KEGG" id="aram:KAR29_13470"/>
<keyword evidence="2" id="KW-0479">Metal-binding</keyword>
<dbReference type="SUPFAM" id="SSF51905">
    <property type="entry name" value="FAD/NAD(P)-binding domain"/>
    <property type="match status" value="1"/>
</dbReference>
<dbReference type="AlphaFoldDB" id="A0A9Q7EZK6"/>
<gene>
    <name evidence="6" type="ORF">KAR29_13470</name>
</gene>